<dbReference type="EMBL" id="ATFQ01000015">
    <property type="protein sequence ID" value="EPQ24411.1"/>
    <property type="molecule type" value="Genomic_DNA"/>
</dbReference>
<accession>A0A829HXZ5</accession>
<sequence>MVQVWPRVRQAFLFRTALVLVLGDGLTRSSPIQNRNGYPST</sequence>
<dbReference type="AlphaFoldDB" id="A0A829HXZ5"/>
<evidence type="ECO:0000313" key="2">
    <source>
        <dbReference type="Proteomes" id="UP000014969"/>
    </source>
</evidence>
<name>A0A829HXZ5_9MYCO</name>
<comment type="caution">
    <text evidence="1">The sequence shown here is derived from an EMBL/GenBank/DDBJ whole genome shotgun (WGS) entry which is preliminary data.</text>
</comment>
<organism evidence="1 2">
    <name type="scientific">Mycobacteroides abscessus subsp. bolletii CRM-0020</name>
    <dbReference type="NCBI Taxonomy" id="1306401"/>
    <lineage>
        <taxon>Bacteria</taxon>
        <taxon>Bacillati</taxon>
        <taxon>Actinomycetota</taxon>
        <taxon>Actinomycetes</taxon>
        <taxon>Mycobacteriales</taxon>
        <taxon>Mycobacteriaceae</taxon>
        <taxon>Mycobacteroides</taxon>
        <taxon>Mycobacteroides abscessus</taxon>
    </lineage>
</organism>
<dbReference type="Proteomes" id="UP000014969">
    <property type="component" value="Unassembled WGS sequence"/>
</dbReference>
<evidence type="ECO:0000313" key="1">
    <source>
        <dbReference type="EMBL" id="EPQ24411.1"/>
    </source>
</evidence>
<proteinExistence type="predicted"/>
<gene>
    <name evidence="1" type="ORF">J108_08170</name>
</gene>
<reference evidence="1 2" key="1">
    <citation type="journal article" date="2013" name="Genome Announc.">
        <title>Genome Sequence of an Epidemic Isolate of Mycobacterium abscessus subsp. bolletii from Rio de Janeiro, Brazil.</title>
        <authorList>
            <person name="Davidson R.M."/>
            <person name="Reynolds P.R."/>
            <person name="Farias-Hesson E."/>
            <person name="Duarte R.S."/>
            <person name="Jackson M."/>
            <person name="Strong M."/>
        </authorList>
    </citation>
    <scope>NUCLEOTIDE SEQUENCE [LARGE SCALE GENOMIC DNA]</scope>
    <source>
        <strain evidence="1 2">CRM-0020</strain>
    </source>
</reference>
<protein>
    <submittedName>
        <fullName evidence="1">Uncharacterized protein</fullName>
    </submittedName>
</protein>